<dbReference type="PROSITE" id="PS00435">
    <property type="entry name" value="PEROXIDASE_1"/>
    <property type="match status" value="1"/>
</dbReference>
<dbReference type="InterPro" id="IPR010255">
    <property type="entry name" value="Haem_peroxidase_sf"/>
</dbReference>
<feature type="cross-link" description="Tryptophyl-tyrosyl-methioninium (Tyr-Met) (with Trp-101)" evidence="10">
    <location>
        <begin position="224"/>
        <end position="250"/>
    </location>
</feature>
<keyword evidence="1 10" id="KW-0575">Peroxidase</keyword>
<evidence type="ECO:0000256" key="6">
    <source>
        <dbReference type="ARBA" id="ARBA00023324"/>
    </source>
</evidence>
<evidence type="ECO:0000256" key="5">
    <source>
        <dbReference type="ARBA" id="ARBA00023004"/>
    </source>
</evidence>
<comment type="catalytic activity">
    <reaction evidence="8 10 11">
        <text>H2O2 + AH2 = A + 2 H2O</text>
        <dbReference type="Rhea" id="RHEA:30275"/>
        <dbReference type="ChEBI" id="CHEBI:13193"/>
        <dbReference type="ChEBI" id="CHEBI:15377"/>
        <dbReference type="ChEBI" id="CHEBI:16240"/>
        <dbReference type="ChEBI" id="CHEBI:17499"/>
        <dbReference type="EC" id="1.11.1.21"/>
    </reaction>
</comment>
<dbReference type="PANTHER" id="PTHR30555:SF0">
    <property type="entry name" value="CATALASE-PEROXIDASE"/>
    <property type="match status" value="1"/>
</dbReference>
<accession>A0A240EI31</accession>
<dbReference type="PANTHER" id="PTHR30555">
    <property type="entry name" value="HYDROPEROXIDASE I, BIFUNCTIONAL CATALASE-PEROXIDASE"/>
    <property type="match status" value="1"/>
</dbReference>
<dbReference type="NCBIfam" id="NF011635">
    <property type="entry name" value="PRK15061.1"/>
    <property type="match status" value="1"/>
</dbReference>
<dbReference type="GO" id="GO:0046872">
    <property type="term" value="F:metal ion binding"/>
    <property type="evidence" value="ECO:0007669"/>
    <property type="project" value="UniProtKB-KW"/>
</dbReference>
<protein>
    <recommendedName>
        <fullName evidence="10 11">Catalase-peroxidase</fullName>
        <shortName evidence="10">CP</shortName>
        <ecNumber evidence="10 11">1.11.1.21</ecNumber>
    </recommendedName>
    <alternativeName>
        <fullName evidence="10">Peroxidase/catalase</fullName>
    </alternativeName>
</protein>
<feature type="domain" description="Plant heme peroxidase family profile" evidence="13">
    <location>
        <begin position="135"/>
        <end position="425"/>
    </location>
</feature>
<evidence type="ECO:0000256" key="8">
    <source>
        <dbReference type="ARBA" id="ARBA00051651"/>
    </source>
</evidence>
<keyword evidence="15" id="KW-1185">Reference proteome</keyword>
<evidence type="ECO:0000256" key="1">
    <source>
        <dbReference type="ARBA" id="ARBA00022559"/>
    </source>
</evidence>
<keyword evidence="6 10" id="KW-0376">Hydrogen peroxide</keyword>
<dbReference type="EC" id="1.11.1.21" evidence="10 11"/>
<dbReference type="InterPro" id="IPR019793">
    <property type="entry name" value="Peroxidases_heam-ligand_BS"/>
</dbReference>
<comment type="similarity">
    <text evidence="9 10 11">Belongs to the peroxidase family. Peroxidase/catalase subfamily.</text>
</comment>
<dbReference type="GO" id="GO:0004096">
    <property type="term" value="F:catalase activity"/>
    <property type="evidence" value="ECO:0007669"/>
    <property type="project" value="UniProtKB-UniRule"/>
</dbReference>
<evidence type="ECO:0000313" key="14">
    <source>
        <dbReference type="EMBL" id="SNX48357.1"/>
    </source>
</evidence>
<dbReference type="Proteomes" id="UP000219336">
    <property type="component" value="Unassembled WGS sequence"/>
</dbReference>
<comment type="caution">
    <text evidence="10">Lacks conserved residue(s) required for the propagation of feature annotation.</text>
</comment>
<organism evidence="14 15">
    <name type="scientific">Vibrio thalassae</name>
    <dbReference type="NCBI Taxonomy" id="1243014"/>
    <lineage>
        <taxon>Bacteria</taxon>
        <taxon>Pseudomonadati</taxon>
        <taxon>Pseudomonadota</taxon>
        <taxon>Gammaproteobacteria</taxon>
        <taxon>Vibrionales</taxon>
        <taxon>Vibrionaceae</taxon>
        <taxon>Vibrio</taxon>
    </lineage>
</organism>
<dbReference type="InterPro" id="IPR002016">
    <property type="entry name" value="Haem_peroxidase"/>
</dbReference>
<comment type="PTM">
    <text evidence="10">Formation of the three residue Trp-Tyr-Met cross-link is important for the catalase, but not the peroxidase activity of the enzyme.</text>
</comment>
<evidence type="ECO:0000256" key="10">
    <source>
        <dbReference type="HAMAP-Rule" id="MF_01961"/>
    </source>
</evidence>
<comment type="subunit">
    <text evidence="10">Homodimer or homotetramer.</text>
</comment>
<dbReference type="NCBIfam" id="TIGR00198">
    <property type="entry name" value="cat_per_HPI"/>
    <property type="match status" value="1"/>
</dbReference>
<dbReference type="GO" id="GO:0042744">
    <property type="term" value="P:hydrogen peroxide catabolic process"/>
    <property type="evidence" value="ECO:0007669"/>
    <property type="project" value="UniProtKB-KW"/>
</dbReference>
<dbReference type="PROSITE" id="PS00436">
    <property type="entry name" value="PEROXIDASE_2"/>
    <property type="match status" value="1"/>
</dbReference>
<dbReference type="InterPro" id="IPR000763">
    <property type="entry name" value="Catalase_peroxidase"/>
</dbReference>
<dbReference type="Pfam" id="PF00141">
    <property type="entry name" value="peroxidase"/>
    <property type="match status" value="2"/>
</dbReference>
<evidence type="ECO:0000256" key="2">
    <source>
        <dbReference type="ARBA" id="ARBA00022617"/>
    </source>
</evidence>
<evidence type="ECO:0000256" key="4">
    <source>
        <dbReference type="ARBA" id="ARBA00023002"/>
    </source>
</evidence>
<keyword evidence="5 10" id="KW-0408">Iron</keyword>
<dbReference type="CDD" id="cd00649">
    <property type="entry name" value="catalase_peroxidase_1"/>
    <property type="match status" value="1"/>
</dbReference>
<dbReference type="CDD" id="cd08200">
    <property type="entry name" value="catalase_peroxidase_2"/>
    <property type="match status" value="1"/>
</dbReference>
<dbReference type="GO" id="GO:0020037">
    <property type="term" value="F:heme binding"/>
    <property type="evidence" value="ECO:0007669"/>
    <property type="project" value="InterPro"/>
</dbReference>
<reference evidence="15" key="1">
    <citation type="submission" date="2016-06" db="EMBL/GenBank/DDBJ databases">
        <authorList>
            <person name="Rodrigo-Torres L."/>
            <person name="Arahal R.D."/>
            <person name="Lucena T."/>
        </authorList>
    </citation>
    <scope>NUCLEOTIDE SEQUENCE [LARGE SCALE GENOMIC DNA]</scope>
    <source>
        <strain evidence="15">CECT8203</strain>
    </source>
</reference>
<evidence type="ECO:0000256" key="7">
    <source>
        <dbReference type="ARBA" id="ARBA00049145"/>
    </source>
</evidence>
<dbReference type="RefSeq" id="WP_208617734.1">
    <property type="nucleotide sequence ID" value="NZ_JBHSII010000011.1"/>
</dbReference>
<dbReference type="FunFam" id="1.10.420.10:FF:000004">
    <property type="entry name" value="Catalase-peroxidase"/>
    <property type="match status" value="1"/>
</dbReference>
<feature type="active site" description="Proton acceptor" evidence="10">
    <location>
        <position position="102"/>
    </location>
</feature>
<keyword evidence="3 10" id="KW-0479">Metal-binding</keyword>
<name>A0A240EI31_9VIBR</name>
<sequence>MKHHSGEGKGQCPVMHGSHTRVGGKGTQNRQWWPNQLNLRILHQNDQKGNPYDPSFDYKKAFLTLDLKEVKQAIEAVLTDSKDWWPADYGHYGPFMIRMAWHSAGTYRTADGRGGANSGNQRFAPLNSWPDNGNLDKARRLLWPVKQKYGKALSWADLFILAGNVSIESMGLKTFGFAGGREDIWEPEEDVYWGMESDWLGDERYSGDRQLENPLAAVQMGLIYVNPEGPNGEPSVLASGRDIRDTFARMGMDDEETVALVAGGHTFGKSHGAGDPELMGPEPEAAPMEEMGFGWRNSFGSGLGDDTTTSGIEGAWTPNPIQWDNGYFDMLFGYDWDLVKSPAGAWQWVPVGVPEDHMAPKAHDASQKVTTIMTTADMAMRMDPIYGEISKRFHENPDQFADAFARAWFKLTHRDMGPKARYLGEEVPSEDLIWQDPLPAAAGEPIDEADIKALKQKILASGLTVSELVYTAWSSASTFRGSDFRGGANGARIRLAPQRHWEVNQPAQLERVLATLEAIQEEFNQSHGNKVVSIADLIVLGGNAAIEKAALEAGNTIEVPFAAGRVDALASQTDEESFAVLEPIVDGFRNYAQKAYTVSEEDLLLDKAQLLTLTAPEMTVLVGGLRVLGAHFGDSEHGVLTERKGTLTNDFFVNLTDMDVVWHPSNEEATEFVGLERATGNAKWKATRADLVFGSNSQLRALAEVYACDDAKETFIGDFVSAWVKVMNADRFDI</sequence>
<keyword evidence="4 10" id="KW-0560">Oxidoreductase</keyword>
<gene>
    <name evidence="14" type="primary">katG_1</name>
    <name evidence="10" type="synonym">katG</name>
    <name evidence="14" type="ORF">VTH8203_01975</name>
</gene>
<evidence type="ECO:0000256" key="11">
    <source>
        <dbReference type="RuleBase" id="RU003451"/>
    </source>
</evidence>
<dbReference type="InterPro" id="IPR019794">
    <property type="entry name" value="Peroxidases_AS"/>
</dbReference>
<dbReference type="PRINTS" id="PR00460">
    <property type="entry name" value="BPEROXIDASE"/>
</dbReference>
<dbReference type="FunFam" id="1.10.520.10:FF:000002">
    <property type="entry name" value="Catalase-peroxidase"/>
    <property type="match status" value="1"/>
</dbReference>
<dbReference type="Gene3D" id="1.10.520.10">
    <property type="match status" value="2"/>
</dbReference>
<evidence type="ECO:0000256" key="3">
    <source>
        <dbReference type="ARBA" id="ARBA00022723"/>
    </source>
</evidence>
<dbReference type="GO" id="GO:0070301">
    <property type="term" value="P:cellular response to hydrogen peroxide"/>
    <property type="evidence" value="ECO:0007669"/>
    <property type="project" value="TreeGrafter"/>
</dbReference>
<dbReference type="AlphaFoldDB" id="A0A240EI31"/>
<dbReference type="EMBL" id="OANU01000023">
    <property type="protein sequence ID" value="SNX48357.1"/>
    <property type="molecule type" value="Genomic_DNA"/>
</dbReference>
<keyword evidence="2 10" id="KW-0349">Heme</keyword>
<dbReference type="PROSITE" id="PS50873">
    <property type="entry name" value="PEROXIDASE_4"/>
    <property type="match status" value="1"/>
</dbReference>
<feature type="region of interest" description="Disordered" evidence="12">
    <location>
        <begin position="1"/>
        <end position="30"/>
    </location>
</feature>
<evidence type="ECO:0000259" key="13">
    <source>
        <dbReference type="PROSITE" id="PS50873"/>
    </source>
</evidence>
<dbReference type="GO" id="GO:0005829">
    <property type="term" value="C:cytosol"/>
    <property type="evidence" value="ECO:0007669"/>
    <property type="project" value="TreeGrafter"/>
</dbReference>
<evidence type="ECO:0000313" key="15">
    <source>
        <dbReference type="Proteomes" id="UP000219336"/>
    </source>
</evidence>
<dbReference type="PRINTS" id="PR00458">
    <property type="entry name" value="PEROXIDASE"/>
</dbReference>
<comment type="catalytic activity">
    <reaction evidence="7 10 11">
        <text>2 H2O2 = O2 + 2 H2O</text>
        <dbReference type="Rhea" id="RHEA:20309"/>
        <dbReference type="ChEBI" id="CHEBI:15377"/>
        <dbReference type="ChEBI" id="CHEBI:15379"/>
        <dbReference type="ChEBI" id="CHEBI:16240"/>
        <dbReference type="EC" id="1.11.1.21"/>
    </reaction>
</comment>
<feature type="binding site" description="axial binding residue" evidence="10">
    <location>
        <position position="265"/>
    </location>
    <ligand>
        <name>heme b</name>
        <dbReference type="ChEBI" id="CHEBI:60344"/>
    </ligand>
    <ligandPart>
        <name>Fe</name>
        <dbReference type="ChEBI" id="CHEBI:18248"/>
    </ligandPart>
</feature>
<evidence type="ECO:0000256" key="9">
    <source>
        <dbReference type="ARBA" id="ARBA00060838"/>
    </source>
</evidence>
<dbReference type="HAMAP" id="MF_01961">
    <property type="entry name" value="Catal_peroxid"/>
    <property type="match status" value="1"/>
</dbReference>
<proteinExistence type="inferred from homology"/>
<comment type="cofactor">
    <cofactor evidence="10">
        <name>heme b</name>
        <dbReference type="ChEBI" id="CHEBI:60344"/>
    </cofactor>
    <text evidence="10">Binds 1 heme b (iron(II)-protoporphyrin IX) group per dimer.</text>
</comment>
<comment type="function">
    <text evidence="10">Bifunctional enzyme with both catalase and broad-spectrum peroxidase activity.</text>
</comment>
<dbReference type="Gene3D" id="1.10.420.10">
    <property type="entry name" value="Peroxidase, domain 2"/>
    <property type="match status" value="2"/>
</dbReference>
<dbReference type="SUPFAM" id="SSF48113">
    <property type="entry name" value="Heme-dependent peroxidases"/>
    <property type="match status" value="2"/>
</dbReference>
<evidence type="ECO:0000256" key="12">
    <source>
        <dbReference type="SAM" id="MobiDB-lite"/>
    </source>
</evidence>
<feature type="site" description="Transition state stabilizer" evidence="10">
    <location>
        <position position="98"/>
    </location>
</feature>